<feature type="region of interest" description="Disordered" evidence="1">
    <location>
        <begin position="1"/>
        <end position="29"/>
    </location>
</feature>
<feature type="compositionally biased region" description="Basic and acidic residues" evidence="1">
    <location>
        <begin position="1"/>
        <end position="14"/>
    </location>
</feature>
<dbReference type="AlphaFoldDB" id="A0A059D8V5"/>
<sequence>MKDVMRLEKAHDGENWSSGAIESKKKEKQQIGIRRVKSSNFGGFLRHRSLFCLLISLRHMGVPTRSK</sequence>
<dbReference type="Gramene" id="KCW86655">
    <property type="protein sequence ID" value="KCW86655"/>
    <property type="gene ID" value="EUGRSUZ_B03283"/>
</dbReference>
<gene>
    <name evidence="2" type="ORF">EUGRSUZ_B03283</name>
</gene>
<organism evidence="2">
    <name type="scientific">Eucalyptus grandis</name>
    <name type="common">Flooded gum</name>
    <dbReference type="NCBI Taxonomy" id="71139"/>
    <lineage>
        <taxon>Eukaryota</taxon>
        <taxon>Viridiplantae</taxon>
        <taxon>Streptophyta</taxon>
        <taxon>Embryophyta</taxon>
        <taxon>Tracheophyta</taxon>
        <taxon>Spermatophyta</taxon>
        <taxon>Magnoliopsida</taxon>
        <taxon>eudicotyledons</taxon>
        <taxon>Gunneridae</taxon>
        <taxon>Pentapetalae</taxon>
        <taxon>rosids</taxon>
        <taxon>malvids</taxon>
        <taxon>Myrtales</taxon>
        <taxon>Myrtaceae</taxon>
        <taxon>Myrtoideae</taxon>
        <taxon>Eucalypteae</taxon>
        <taxon>Eucalyptus</taxon>
    </lineage>
</organism>
<proteinExistence type="predicted"/>
<name>A0A059D8V5_EUCGR</name>
<protein>
    <submittedName>
        <fullName evidence="2">Uncharacterized protein</fullName>
    </submittedName>
</protein>
<evidence type="ECO:0000256" key="1">
    <source>
        <dbReference type="SAM" id="MobiDB-lite"/>
    </source>
</evidence>
<evidence type="ECO:0000313" key="2">
    <source>
        <dbReference type="EMBL" id="KCW86655.1"/>
    </source>
</evidence>
<dbReference type="EMBL" id="KK198754">
    <property type="protein sequence ID" value="KCW86655.1"/>
    <property type="molecule type" value="Genomic_DNA"/>
</dbReference>
<reference evidence="2" key="1">
    <citation type="submission" date="2013-07" db="EMBL/GenBank/DDBJ databases">
        <title>The genome of Eucalyptus grandis.</title>
        <authorList>
            <person name="Schmutz J."/>
            <person name="Hayes R."/>
            <person name="Myburg A."/>
            <person name="Tuskan G."/>
            <person name="Grattapaglia D."/>
            <person name="Rokhsar D.S."/>
        </authorList>
    </citation>
    <scope>NUCLEOTIDE SEQUENCE</scope>
    <source>
        <tissue evidence="2">Leaf extractions</tissue>
    </source>
</reference>
<accession>A0A059D8V5</accession>
<dbReference type="InParanoid" id="A0A059D8V5"/>